<name>A0A1S4G0D4_AEDAE</name>
<feature type="region of interest" description="Disordered" evidence="1">
    <location>
        <begin position="149"/>
        <end position="175"/>
    </location>
</feature>
<proteinExistence type="predicted"/>
<feature type="compositionally biased region" description="Basic residues" evidence="1">
    <location>
        <begin position="82"/>
        <end position="91"/>
    </location>
</feature>
<reference evidence="2" key="2">
    <citation type="journal article" date="2007" name="Science">
        <title>Genome sequence of Aedes aegypti, a major arbovirus vector.</title>
        <authorList>
            <person name="Nene V."/>
            <person name="Wortman J.R."/>
            <person name="Lawson D."/>
            <person name="Haas B."/>
            <person name="Kodira C."/>
            <person name="Tu Z.J."/>
            <person name="Loftus B."/>
            <person name="Xi Z."/>
            <person name="Megy K."/>
            <person name="Grabherr M."/>
            <person name="Ren Q."/>
            <person name="Zdobnov E.M."/>
            <person name="Lobo N.F."/>
            <person name="Campbell K.S."/>
            <person name="Brown S.E."/>
            <person name="Bonaldo M.F."/>
            <person name="Zhu J."/>
            <person name="Sinkins S.P."/>
            <person name="Hogenkamp D.G."/>
            <person name="Amedeo P."/>
            <person name="Arensburger P."/>
            <person name="Atkinson P.W."/>
            <person name="Bidwell S."/>
            <person name="Biedler J."/>
            <person name="Birney E."/>
            <person name="Bruggner R.V."/>
            <person name="Costas J."/>
            <person name="Coy M.R."/>
            <person name="Crabtree J."/>
            <person name="Crawford M."/>
            <person name="Debruyn B."/>
            <person name="Decaprio D."/>
            <person name="Eiglmeier K."/>
            <person name="Eisenstadt E."/>
            <person name="El-Dorry H."/>
            <person name="Gelbart W.M."/>
            <person name="Gomes S.L."/>
            <person name="Hammond M."/>
            <person name="Hannick L.I."/>
            <person name="Hogan J.R."/>
            <person name="Holmes M.H."/>
            <person name="Jaffe D."/>
            <person name="Johnston J.S."/>
            <person name="Kennedy R.C."/>
            <person name="Koo H."/>
            <person name="Kravitz S."/>
            <person name="Kriventseva E.V."/>
            <person name="Kulp D."/>
            <person name="Labutti K."/>
            <person name="Lee E."/>
            <person name="Li S."/>
            <person name="Lovin D.D."/>
            <person name="Mao C."/>
            <person name="Mauceli E."/>
            <person name="Menck C.F."/>
            <person name="Miller J.R."/>
            <person name="Montgomery P."/>
            <person name="Mori A."/>
            <person name="Nascimento A.L."/>
            <person name="Naveira H.F."/>
            <person name="Nusbaum C."/>
            <person name="O'leary S."/>
            <person name="Orvis J."/>
            <person name="Pertea M."/>
            <person name="Quesneville H."/>
            <person name="Reidenbach K.R."/>
            <person name="Rogers Y.H."/>
            <person name="Roth C.W."/>
            <person name="Schneider J.R."/>
            <person name="Schatz M."/>
            <person name="Shumway M."/>
            <person name="Stanke M."/>
            <person name="Stinson E.O."/>
            <person name="Tubio J.M."/>
            <person name="Vanzee J.P."/>
            <person name="Verjovski-Almeida S."/>
            <person name="Werner D."/>
            <person name="White O."/>
            <person name="Wyder S."/>
            <person name="Zeng Q."/>
            <person name="Zhao Q."/>
            <person name="Zhao Y."/>
            <person name="Hill C.A."/>
            <person name="Raikhel A.S."/>
            <person name="Soares M.B."/>
            <person name="Knudson D.L."/>
            <person name="Lee N.H."/>
            <person name="Galagan J."/>
            <person name="Salzberg S.L."/>
            <person name="Paulsen I.T."/>
            <person name="Dimopoulos G."/>
            <person name="Collins F.H."/>
            <person name="Birren B."/>
            <person name="Fraser-Liggett C.M."/>
            <person name="Severson D.W."/>
        </authorList>
    </citation>
    <scope>NUCLEOTIDE SEQUENCE [LARGE SCALE GENOMIC DNA]</scope>
    <source>
        <strain evidence="2">Liverpool</strain>
    </source>
</reference>
<dbReference type="Proteomes" id="UP000682892">
    <property type="component" value="Unassembled WGS sequence"/>
</dbReference>
<evidence type="ECO:0000313" key="3">
    <source>
        <dbReference type="Proteomes" id="UP000682892"/>
    </source>
</evidence>
<reference evidence="2" key="3">
    <citation type="submission" date="2012-09" db="EMBL/GenBank/DDBJ databases">
        <authorList>
            <consortium name="VectorBase"/>
        </authorList>
    </citation>
    <scope>NUCLEOTIDE SEQUENCE</scope>
    <source>
        <strain evidence="2">Liverpool</strain>
    </source>
</reference>
<protein>
    <submittedName>
        <fullName evidence="2">AAEL013856-PA</fullName>
    </submittedName>
</protein>
<dbReference type="SMR" id="A0A1S4G0D4"/>
<dbReference type="EMBL" id="CH899794">
    <property type="protein sequence ID" value="EAT32507.1"/>
    <property type="molecule type" value="Genomic_DNA"/>
</dbReference>
<gene>
    <name evidence="2" type="ORF">AaeL_AAEL013856</name>
</gene>
<dbReference type="OrthoDB" id="7763374at2759"/>
<feature type="region of interest" description="Disordered" evidence="1">
    <location>
        <begin position="66"/>
        <end position="91"/>
    </location>
</feature>
<sequence length="224" mass="25306">MMKWVVTRGPYKADASIAASNVPICDKENYCVESIEMLNNNSNTNANCCNTGKYLPHPKLVDLPVNRNSSTPLSSLNSASSRPKKLRTRRERNKALVKRLTTAVNNNNLSDTSTPRPNLRELLIDPMKDFQVIYRDKCDQAATLQNLLNSSPQSFNEREVKTPEGPSPSPADEGHNLCRQRAVRRKHCKPLPMRRVVNLHETNDSANSLFNSFVFRELTEDVLI</sequence>
<dbReference type="KEGG" id="aag:5579529"/>
<evidence type="ECO:0000256" key="1">
    <source>
        <dbReference type="SAM" id="MobiDB-lite"/>
    </source>
</evidence>
<dbReference type="AlphaFoldDB" id="A0A1S4G0D4"/>
<evidence type="ECO:0000313" key="2">
    <source>
        <dbReference type="EMBL" id="EAT32507.1"/>
    </source>
</evidence>
<dbReference type="OMA" id="CVESIEM"/>
<feature type="compositionally biased region" description="Low complexity" evidence="1">
    <location>
        <begin position="67"/>
        <end position="81"/>
    </location>
</feature>
<accession>A0A1S4G0D4</accession>
<organism evidence="2 3">
    <name type="scientific">Aedes aegypti</name>
    <name type="common">Yellowfever mosquito</name>
    <name type="synonym">Culex aegypti</name>
    <dbReference type="NCBI Taxonomy" id="7159"/>
    <lineage>
        <taxon>Eukaryota</taxon>
        <taxon>Metazoa</taxon>
        <taxon>Ecdysozoa</taxon>
        <taxon>Arthropoda</taxon>
        <taxon>Hexapoda</taxon>
        <taxon>Insecta</taxon>
        <taxon>Pterygota</taxon>
        <taxon>Neoptera</taxon>
        <taxon>Endopterygota</taxon>
        <taxon>Diptera</taxon>
        <taxon>Nematocera</taxon>
        <taxon>Culicoidea</taxon>
        <taxon>Culicidae</taxon>
        <taxon>Culicinae</taxon>
        <taxon>Aedini</taxon>
        <taxon>Aedes</taxon>
        <taxon>Stegomyia</taxon>
    </lineage>
</organism>
<reference evidence="2" key="1">
    <citation type="submission" date="2005-10" db="EMBL/GenBank/DDBJ databases">
        <authorList>
            <person name="Loftus B.J."/>
            <person name="Nene V.M."/>
            <person name="Hannick L.I."/>
            <person name="Bidwell S."/>
            <person name="Haas B."/>
            <person name="Amedeo P."/>
            <person name="Orvis J."/>
            <person name="Wortman J.R."/>
            <person name="White O.R."/>
            <person name="Salzberg S."/>
            <person name="Shumway M."/>
            <person name="Koo H."/>
            <person name="Zhao Y."/>
            <person name="Holmes M."/>
            <person name="Miller J."/>
            <person name="Schatz M."/>
            <person name="Pop M."/>
            <person name="Pai G."/>
            <person name="Utterback T."/>
            <person name="Rogers Y.-H."/>
            <person name="Kravitz S."/>
            <person name="Fraser C.M."/>
        </authorList>
    </citation>
    <scope>NUCLEOTIDE SEQUENCE</scope>
    <source>
        <strain evidence="2">Liverpool</strain>
    </source>
</reference>